<protein>
    <submittedName>
        <fullName evidence="2">Uncharacterized protein</fullName>
    </submittedName>
</protein>
<proteinExistence type="predicted"/>
<evidence type="ECO:0000313" key="2">
    <source>
        <dbReference type="EMBL" id="KAK7689629.1"/>
    </source>
</evidence>
<feature type="compositionally biased region" description="Low complexity" evidence="1">
    <location>
        <begin position="61"/>
        <end position="84"/>
    </location>
</feature>
<sequence length="306" mass="33253">MTSQFVYPPPPPTTNLIPSKHRLRLMRSTRKLGAVLGAVAQLSETDPKFLPELLPVTAQNSPRPSTSSFSSSCSSIKSSRRQGSIFTSPPMTPELICSSASPMSSTSSLALSDTTSLSKDISAKPLSKSLSQRKKCSNELPRPLVLRLNAVPTRYQTAPSTPQSCSLVPPTPSTADTLVPPSPLTPTPTTPVSPTPSETRRKRMAKLTRTLGERIPPHLVTFAIRKRSSHSLKSTFDPCETSSATPNRAGRRRSMSVDFVAGGVSNPSPCGQSSRVWVTEHPSWTGEWNRRDIRDVQKQLRNLKAS</sequence>
<evidence type="ECO:0000256" key="1">
    <source>
        <dbReference type="SAM" id="MobiDB-lite"/>
    </source>
</evidence>
<keyword evidence="3" id="KW-1185">Reference proteome</keyword>
<feature type="compositionally biased region" description="Polar residues" evidence="1">
    <location>
        <begin position="156"/>
        <end position="166"/>
    </location>
</feature>
<feature type="region of interest" description="Disordered" evidence="1">
    <location>
        <begin position="57"/>
        <end position="90"/>
    </location>
</feature>
<dbReference type="AlphaFoldDB" id="A0AAW0GE23"/>
<accession>A0AAW0GE23</accession>
<reference evidence="2 3" key="1">
    <citation type="submission" date="2022-09" db="EMBL/GenBank/DDBJ databases">
        <authorList>
            <person name="Palmer J.M."/>
        </authorList>
    </citation>
    <scope>NUCLEOTIDE SEQUENCE [LARGE SCALE GENOMIC DNA]</scope>
    <source>
        <strain evidence="2 3">DSM 7382</strain>
    </source>
</reference>
<comment type="caution">
    <text evidence="2">The sequence shown here is derived from an EMBL/GenBank/DDBJ whole genome shotgun (WGS) entry which is preliminary data.</text>
</comment>
<feature type="compositionally biased region" description="Pro residues" evidence="1">
    <location>
        <begin position="180"/>
        <end position="194"/>
    </location>
</feature>
<dbReference type="EMBL" id="JASBNA010000008">
    <property type="protein sequence ID" value="KAK7689629.1"/>
    <property type="molecule type" value="Genomic_DNA"/>
</dbReference>
<name>A0AAW0GE23_9APHY</name>
<feature type="region of interest" description="Disordered" evidence="1">
    <location>
        <begin position="231"/>
        <end position="253"/>
    </location>
</feature>
<organism evidence="2 3">
    <name type="scientific">Cerrena zonata</name>
    <dbReference type="NCBI Taxonomy" id="2478898"/>
    <lineage>
        <taxon>Eukaryota</taxon>
        <taxon>Fungi</taxon>
        <taxon>Dikarya</taxon>
        <taxon>Basidiomycota</taxon>
        <taxon>Agaricomycotina</taxon>
        <taxon>Agaricomycetes</taxon>
        <taxon>Polyporales</taxon>
        <taxon>Cerrenaceae</taxon>
        <taxon>Cerrena</taxon>
    </lineage>
</organism>
<feature type="region of interest" description="Disordered" evidence="1">
    <location>
        <begin position="156"/>
        <end position="201"/>
    </location>
</feature>
<gene>
    <name evidence="2" type="ORF">QCA50_007422</name>
</gene>
<dbReference type="Proteomes" id="UP001385951">
    <property type="component" value="Unassembled WGS sequence"/>
</dbReference>
<evidence type="ECO:0000313" key="3">
    <source>
        <dbReference type="Proteomes" id="UP001385951"/>
    </source>
</evidence>